<keyword evidence="4" id="KW-0408">Iron</keyword>
<gene>
    <name evidence="8" type="primary">gltB_5</name>
    <name evidence="8" type="ORF">Psch_01639</name>
</gene>
<evidence type="ECO:0000259" key="6">
    <source>
        <dbReference type="Pfam" id="PF02754"/>
    </source>
</evidence>
<dbReference type="AlphaFoldDB" id="A0A4Y7RGF6"/>
<feature type="domain" description="Cysteine-rich" evidence="6">
    <location>
        <begin position="546"/>
        <end position="623"/>
    </location>
</feature>
<evidence type="ECO:0000256" key="5">
    <source>
        <dbReference type="ARBA" id="ARBA00023014"/>
    </source>
</evidence>
<dbReference type="InterPro" id="IPR051460">
    <property type="entry name" value="HdrC_iron-sulfur_subunit"/>
</dbReference>
<dbReference type="RefSeq" id="WP_134218245.1">
    <property type="nucleotide sequence ID" value="NZ_QFGA01000001.1"/>
</dbReference>
<dbReference type="Pfam" id="PF02754">
    <property type="entry name" value="CCG"/>
    <property type="match status" value="2"/>
</dbReference>
<protein>
    <submittedName>
        <fullName evidence="8">Glutamate synthase (NADPH) small chain</fullName>
        <ecNumber evidence="8">1.4.1.13</ecNumber>
    </submittedName>
</protein>
<dbReference type="Proteomes" id="UP000298324">
    <property type="component" value="Unassembled WGS sequence"/>
</dbReference>
<name>A0A4Y7RGF6_9FIRM</name>
<dbReference type="PANTHER" id="PTHR43255">
    <property type="entry name" value="IRON-SULFUR-BINDING OXIDOREDUCTASE FADF-RELATED-RELATED"/>
    <property type="match status" value="1"/>
</dbReference>
<dbReference type="PANTHER" id="PTHR43255:SF1">
    <property type="entry name" value="IRON-SULFUR-BINDING OXIDOREDUCTASE FADF-RELATED"/>
    <property type="match status" value="1"/>
</dbReference>
<comment type="caution">
    <text evidence="8">The sequence shown here is derived from an EMBL/GenBank/DDBJ whole genome shotgun (WGS) entry which is preliminary data.</text>
</comment>
<dbReference type="GO" id="GO:0004355">
    <property type="term" value="F:glutamate synthase (NADPH) activity"/>
    <property type="evidence" value="ECO:0007669"/>
    <property type="project" value="UniProtKB-EC"/>
</dbReference>
<dbReference type="InterPro" id="IPR028261">
    <property type="entry name" value="DPD_II"/>
</dbReference>
<keyword evidence="3 8" id="KW-0560">Oxidoreductase</keyword>
<dbReference type="InterPro" id="IPR004017">
    <property type="entry name" value="Cys_rich_dom"/>
</dbReference>
<feature type="domain" description="Cysteine-rich" evidence="6">
    <location>
        <begin position="431"/>
        <end position="510"/>
    </location>
</feature>
<evidence type="ECO:0000313" key="9">
    <source>
        <dbReference type="Proteomes" id="UP000298324"/>
    </source>
</evidence>
<organism evidence="8 9">
    <name type="scientific">Pelotomaculum schinkii</name>
    <dbReference type="NCBI Taxonomy" id="78350"/>
    <lineage>
        <taxon>Bacteria</taxon>
        <taxon>Bacillati</taxon>
        <taxon>Bacillota</taxon>
        <taxon>Clostridia</taxon>
        <taxon>Eubacteriales</taxon>
        <taxon>Desulfotomaculaceae</taxon>
        <taxon>Pelotomaculum</taxon>
    </lineage>
</organism>
<keyword evidence="9" id="KW-1185">Reference proteome</keyword>
<keyword evidence="5" id="KW-0411">Iron-sulfur</keyword>
<dbReference type="GO" id="GO:0046872">
    <property type="term" value="F:metal ion binding"/>
    <property type="evidence" value="ECO:0007669"/>
    <property type="project" value="UniProtKB-KW"/>
</dbReference>
<evidence type="ECO:0000313" key="8">
    <source>
        <dbReference type="EMBL" id="TEB08084.1"/>
    </source>
</evidence>
<evidence type="ECO:0000256" key="4">
    <source>
        <dbReference type="ARBA" id="ARBA00023004"/>
    </source>
</evidence>
<dbReference type="GO" id="GO:0005886">
    <property type="term" value="C:plasma membrane"/>
    <property type="evidence" value="ECO:0007669"/>
    <property type="project" value="TreeGrafter"/>
</dbReference>
<dbReference type="GO" id="GO:0051539">
    <property type="term" value="F:4 iron, 4 sulfur cluster binding"/>
    <property type="evidence" value="ECO:0007669"/>
    <property type="project" value="UniProtKB-KW"/>
</dbReference>
<reference evidence="8 9" key="1">
    <citation type="journal article" date="2018" name="Environ. Microbiol.">
        <title>Novel energy conservation strategies and behaviour of Pelotomaculum schinkii driving syntrophic propionate catabolism.</title>
        <authorList>
            <person name="Hidalgo-Ahumada C.A.P."/>
            <person name="Nobu M.K."/>
            <person name="Narihiro T."/>
            <person name="Tamaki H."/>
            <person name="Liu W.T."/>
            <person name="Kamagata Y."/>
            <person name="Stams A.J.M."/>
            <person name="Imachi H."/>
            <person name="Sousa D.Z."/>
        </authorList>
    </citation>
    <scope>NUCLEOTIDE SEQUENCE [LARGE SCALE GENOMIC DNA]</scope>
    <source>
        <strain evidence="8 9">HH</strain>
    </source>
</reference>
<dbReference type="EMBL" id="QFGA01000001">
    <property type="protein sequence ID" value="TEB08084.1"/>
    <property type="molecule type" value="Genomic_DNA"/>
</dbReference>
<dbReference type="SUPFAM" id="SSF51971">
    <property type="entry name" value="Nucleotide-binding domain"/>
    <property type="match status" value="1"/>
</dbReference>
<evidence type="ECO:0000256" key="2">
    <source>
        <dbReference type="ARBA" id="ARBA00022723"/>
    </source>
</evidence>
<feature type="domain" description="Dihydroprymidine dehydrogenase" evidence="7">
    <location>
        <begin position="3"/>
        <end position="92"/>
    </location>
</feature>
<evidence type="ECO:0000256" key="3">
    <source>
        <dbReference type="ARBA" id="ARBA00023002"/>
    </source>
</evidence>
<dbReference type="SUPFAM" id="SSF46548">
    <property type="entry name" value="alpha-helical ferredoxin"/>
    <property type="match status" value="1"/>
</dbReference>
<dbReference type="EC" id="1.4.1.13" evidence="8"/>
<evidence type="ECO:0000256" key="1">
    <source>
        <dbReference type="ARBA" id="ARBA00022485"/>
    </source>
</evidence>
<dbReference type="InterPro" id="IPR009051">
    <property type="entry name" value="Helical_ferredxn"/>
</dbReference>
<dbReference type="Pfam" id="PF13534">
    <property type="entry name" value="Fer4_17"/>
    <property type="match status" value="1"/>
</dbReference>
<evidence type="ECO:0000259" key="7">
    <source>
        <dbReference type="Pfam" id="PF14691"/>
    </source>
</evidence>
<dbReference type="PRINTS" id="PR00419">
    <property type="entry name" value="ADXRDTASE"/>
</dbReference>
<accession>A0A4Y7RGF6</accession>
<dbReference type="Gene3D" id="3.50.50.60">
    <property type="entry name" value="FAD/NAD(P)-binding domain"/>
    <property type="match status" value="1"/>
</dbReference>
<proteinExistence type="predicted"/>
<dbReference type="Pfam" id="PF13450">
    <property type="entry name" value="NAD_binding_8"/>
    <property type="match status" value="1"/>
</dbReference>
<dbReference type="Gene3D" id="1.10.1060.10">
    <property type="entry name" value="Alpha-helical ferredoxin"/>
    <property type="match status" value="2"/>
</dbReference>
<dbReference type="NCBIfam" id="NF045663">
    <property type="entry name" value="diclust_near_Sec"/>
    <property type="match status" value="1"/>
</dbReference>
<dbReference type="Pfam" id="PF14691">
    <property type="entry name" value="Fer4_20"/>
    <property type="match status" value="1"/>
</dbReference>
<sequence length="769" mass="87163">MDNEKLLKTGDRCIYDEPAACTAWCPIHMDVAAFVAEMGKGNFNKAYKILEKRMPFTRVLGMICDHPCESACVREAAGGAIRISELEKAAVKHGYTPPKKALPIPKNAGKVAVIGGGLSGISAALELDRKGFKVTIYEKSDKLGGRLWDYEGANLEKAIIEEELQIFSKLDIEVIFNRRISQKELKEIINENNAVFLGTGEWNENLQINPETFQVQYSSLFAGGRLLYKNGSTILSVSSGRRAAASVERYVKRLSMTAAREREGAFETPLKYEVDDIEPAAPVVRTTDVYSEDEAVNEAGRCFKCRCTKCIDSCSHMKKFNIGPKNYTRQINHNENVILGTRYANKMINSCTMCGLCGEQCHVGINMKDIIQETRESMVEKGKMPPSAHDFALQDMEFSNSSHFFLVKSPSPKYAQSLFKGDESGTEQADYLFYPGCQLSASYPEYVEKAYKYLLSRIKEGVGIMLGCCGAPADWAGRQDLMKNSIERLRDAWAEMGKPTFILACSSCCGIFEKYLPEIPFISLWEIFERYGLPETAQNGKNHILNVHDACSTRHNKNIHESLRNIAVKLGYEIKELKYAKEKTKCCGYGGLVYFANREQTNDFVIDRINESNEDFLVYCAICKDLFVEGGKSTYHILDLIFGENLDEIAHKKMPNLSQRHANRAQLKKKLLRELWNEESEAELTKMEDLIIPSEVWRIMDERYILLEDIEKVIKHAQESGERFFNPEDSSFLANQRIGNVTYWVRYIEKDGAIQVVTVYSHRMEVKKE</sequence>
<keyword evidence="2" id="KW-0479">Metal-binding</keyword>
<keyword evidence="1" id="KW-0004">4Fe-4S</keyword>
<dbReference type="InterPro" id="IPR036188">
    <property type="entry name" value="FAD/NAD-bd_sf"/>
</dbReference>